<dbReference type="InterPro" id="IPR007569">
    <property type="entry name" value="DUF559"/>
</dbReference>
<dbReference type="InterPro" id="IPR011335">
    <property type="entry name" value="Restrct_endonuc-II-like"/>
</dbReference>
<dbReference type="InterPro" id="IPR005708">
    <property type="entry name" value="Homogentis_dOase"/>
</dbReference>
<feature type="binding site" evidence="9 12">
    <location>
        <position position="508"/>
    </location>
    <ligand>
        <name>homogentisate</name>
        <dbReference type="ChEBI" id="CHEBI:16169"/>
    </ligand>
</feature>
<dbReference type="CDD" id="cd07000">
    <property type="entry name" value="cupin_HGO_N"/>
    <property type="match status" value="1"/>
</dbReference>
<evidence type="ECO:0000256" key="1">
    <source>
        <dbReference type="ARBA" id="ARBA00001962"/>
    </source>
</evidence>
<feature type="active site" description="Proton acceptor" evidence="9 11">
    <location>
        <position position="429"/>
    </location>
</feature>
<keyword evidence="8 9" id="KW-0585">Phenylalanine catabolism</keyword>
<dbReference type="OrthoDB" id="9811253at2"/>
<keyword evidence="18" id="KW-1185">Reference proteome</keyword>
<evidence type="ECO:0000256" key="7">
    <source>
        <dbReference type="ARBA" id="ARBA00023004"/>
    </source>
</evidence>
<dbReference type="GO" id="GO:0006559">
    <property type="term" value="P:L-phenylalanine catabolic process"/>
    <property type="evidence" value="ECO:0007669"/>
    <property type="project" value="UniProtKB-UniRule"/>
</dbReference>
<feature type="binding site" evidence="12">
    <location>
        <position position="508"/>
    </location>
    <ligand>
        <name>Fe cation</name>
        <dbReference type="ChEBI" id="CHEBI:24875"/>
    </ligand>
</feature>
<evidence type="ECO:0000256" key="5">
    <source>
        <dbReference type="ARBA" id="ARBA00022964"/>
    </source>
</evidence>
<dbReference type="HAMAP" id="MF_00334">
    <property type="entry name" value="Homogentis_dioxygen"/>
    <property type="match status" value="1"/>
</dbReference>
<organism evidence="17 18">
    <name type="scientific">Dyella jiangningensis</name>
    <dbReference type="NCBI Taxonomy" id="1379159"/>
    <lineage>
        <taxon>Bacteria</taxon>
        <taxon>Pseudomonadati</taxon>
        <taxon>Pseudomonadota</taxon>
        <taxon>Gammaproteobacteria</taxon>
        <taxon>Lysobacterales</taxon>
        <taxon>Rhodanobacteraceae</taxon>
        <taxon>Dyella</taxon>
    </lineage>
</organism>
<dbReference type="UniPathway" id="UPA00139">
    <property type="reaction ID" value="UER00339"/>
</dbReference>
<evidence type="ECO:0000259" key="15">
    <source>
        <dbReference type="Pfam" id="PF04480"/>
    </source>
</evidence>
<comment type="similarity">
    <text evidence="2 9">Belongs to the homogentisate dioxygenase family.</text>
</comment>
<dbReference type="GO" id="GO:0005737">
    <property type="term" value="C:cytoplasm"/>
    <property type="evidence" value="ECO:0007669"/>
    <property type="project" value="TreeGrafter"/>
</dbReference>
<evidence type="ECO:0000259" key="16">
    <source>
        <dbReference type="Pfam" id="PF20510"/>
    </source>
</evidence>
<dbReference type="Gene3D" id="2.60.120.10">
    <property type="entry name" value="Jelly Rolls"/>
    <property type="match status" value="1"/>
</dbReference>
<keyword evidence="4 9" id="KW-0828">Tyrosine catabolism</keyword>
<comment type="pathway">
    <text evidence="9">Amino-acid degradation; L-phenylalanine degradation; acetoacetate and fumarate from L-phenylalanine: step 4/6.</text>
</comment>
<evidence type="ECO:0000256" key="10">
    <source>
        <dbReference type="NCBIfam" id="TIGR01015"/>
    </source>
</evidence>
<dbReference type="AlphaFoldDB" id="A0A328P3V7"/>
<dbReference type="PANTHER" id="PTHR11056:SF0">
    <property type="entry name" value="HOMOGENTISATE 1,2-DIOXYGENASE"/>
    <property type="match status" value="1"/>
</dbReference>
<keyword evidence="5 9" id="KW-0223">Dioxygenase</keyword>
<dbReference type="GO" id="GO:0005506">
    <property type="term" value="F:iron ion binding"/>
    <property type="evidence" value="ECO:0007669"/>
    <property type="project" value="UniProtKB-UniRule"/>
</dbReference>
<feature type="region of interest" description="Disordered" evidence="13">
    <location>
        <begin position="1"/>
        <end position="23"/>
    </location>
</feature>
<dbReference type="InterPro" id="IPR046451">
    <property type="entry name" value="HgmA_C"/>
</dbReference>
<dbReference type="Proteomes" id="UP000248926">
    <property type="component" value="Unassembled WGS sequence"/>
</dbReference>
<evidence type="ECO:0000256" key="11">
    <source>
        <dbReference type="PIRSR" id="PIRSR605708-1"/>
    </source>
</evidence>
<feature type="binding site" evidence="12">
    <location>
        <position position="478"/>
    </location>
    <ligand>
        <name>Fe cation</name>
        <dbReference type="ChEBI" id="CHEBI:24875"/>
    </ligand>
</feature>
<evidence type="ECO:0000256" key="2">
    <source>
        <dbReference type="ARBA" id="ARBA00007757"/>
    </source>
</evidence>
<comment type="caution">
    <text evidence="17">The sequence shown here is derived from an EMBL/GenBank/DDBJ whole genome shotgun (WGS) entry which is preliminary data.</text>
</comment>
<dbReference type="NCBIfam" id="TIGR01015">
    <property type="entry name" value="hmgA"/>
    <property type="match status" value="1"/>
</dbReference>
<feature type="binding site" evidence="12">
    <location>
        <position position="487"/>
    </location>
    <ligand>
        <name>homogentisate</name>
        <dbReference type="ChEBI" id="CHEBI:16169"/>
    </ligand>
</feature>
<comment type="caution">
    <text evidence="9">Lacks conserved residue(s) required for the propagation of feature annotation.</text>
</comment>
<evidence type="ECO:0000259" key="14">
    <source>
        <dbReference type="Pfam" id="PF04209"/>
    </source>
</evidence>
<dbReference type="InterPro" id="IPR011051">
    <property type="entry name" value="RmlC_Cupin_sf"/>
</dbReference>
<reference evidence="17 18" key="1">
    <citation type="journal article" date="2018" name="Genet. Mol. Biol.">
        <title>The genome sequence of Dyella jiangningensis FCAV SCS01 from a lignocellulose-decomposing microbial consortium metagenome reveals potential for biotechnological applications.</title>
        <authorList>
            <person name="Desiderato J.G."/>
            <person name="Alvarenga D.O."/>
            <person name="Constancio M.T.L."/>
            <person name="Alves L.M.C."/>
            <person name="Varani A.M."/>
        </authorList>
    </citation>
    <scope>NUCLEOTIDE SEQUENCE [LARGE SCALE GENOMIC DNA]</scope>
    <source>
        <strain evidence="17 18">FCAV SCS01</strain>
    </source>
</reference>
<dbReference type="GO" id="GO:0004411">
    <property type="term" value="F:homogentisate 1,2-dioxygenase activity"/>
    <property type="evidence" value="ECO:0007669"/>
    <property type="project" value="UniProtKB-UniRule"/>
</dbReference>
<sequence length="573" mass="63988">MRGGRKPPLPTRTRGHARELRHSSTEAEQRLWLHLRAGRLNGLKFRRQHPLPPYVADFYCESVRLVIELDGSQHNEGVDETRTRFLESLGLKVLRYWDNEVLQQTAAVLEAILGAAQDRTLSPTPLPEGEGLKQKAQGGCMSEKVSKGYQSGFANEFATEAMPGVLPEGQNSPQQVAHGLYAEQLSGTAFTSPRHSNRRSWLYRIRPAAMHHPFEAMRDGRFHNRFNEVPASPNQLRWDPLPLPVEPTDFVDGIVTIAGNGASSEQSGVGIHLYAANRSMQGRFFYNADGELLIVPQQGRLRLATELGVIELEPLEVAVIPRGVRFRVELLDDTARGYIAENFGALLRLPDLGPIGSNGLANPRDFLTPVAAYEDVEGNFELVAKFQGNLWRAQIDHSPLDVVGWHGNYAPYKYDLRRFNTIGSISYDHPDPCIFLVLHSPSDTAGVDNIDFVIFPPRWLAAQNTFRPPWFHRNIASEFMGLITGAYDAKAEGFVPGGASLHNCMSGHGPDAATYEKASTRDLSQPDVITGTMAFMFETRRVIHPTRQALESKQLQGNYYECWQGIRKHFSGK</sequence>
<dbReference type="CDD" id="cd01038">
    <property type="entry name" value="Endonuclease_DUF559"/>
    <property type="match status" value="1"/>
</dbReference>
<protein>
    <recommendedName>
        <fullName evidence="9 10">Homogentisate 1,2-dioxygenase</fullName>
        <shortName evidence="9">HGDO</shortName>
        <ecNumber evidence="9 10">1.13.11.5</ecNumber>
    </recommendedName>
    <alternativeName>
        <fullName evidence="9">Homogentisate oxygenase</fullName>
    </alternativeName>
    <alternativeName>
        <fullName evidence="9">Homogentisic acid oxidase</fullName>
    </alternativeName>
    <alternativeName>
        <fullName evidence="9">Homogentisicase</fullName>
    </alternativeName>
</protein>
<dbReference type="FunFam" id="2.60.120.10:FF:000034">
    <property type="entry name" value="Homogentisate 1,2-dioxygenase"/>
    <property type="match status" value="1"/>
</dbReference>
<dbReference type="PANTHER" id="PTHR11056">
    <property type="entry name" value="HOMOGENTISATE 1,2-DIOXYGENASE"/>
    <property type="match status" value="1"/>
</dbReference>
<comment type="subunit">
    <text evidence="9">Hexamer; dimer of trimers.</text>
</comment>
<dbReference type="SUPFAM" id="SSF52980">
    <property type="entry name" value="Restriction endonuclease-like"/>
    <property type="match status" value="1"/>
</dbReference>
<keyword evidence="7 9" id="KW-0408">Iron</keyword>
<dbReference type="Pfam" id="PF04209">
    <property type="entry name" value="HgmA_C"/>
    <property type="match status" value="1"/>
</dbReference>
<evidence type="ECO:0000313" key="17">
    <source>
        <dbReference type="EMBL" id="RAO76928.1"/>
    </source>
</evidence>
<dbReference type="GO" id="GO:0006572">
    <property type="term" value="P:L-tyrosine catabolic process"/>
    <property type="evidence" value="ECO:0007669"/>
    <property type="project" value="UniProtKB-UniRule"/>
</dbReference>
<comment type="cofactor">
    <cofactor evidence="1 9 12">
        <name>Fe cation</name>
        <dbReference type="ChEBI" id="CHEBI:24875"/>
    </cofactor>
</comment>
<comment type="function">
    <text evidence="9">Involved in the catabolism of homogentisate (2,5-dihydroxyphenylacetate or 2,5-OH-PhAc), a central intermediate in the degradation of phenylalanine and tyrosine. Catalyzes the oxidative ring cleavage of the aromatic ring of homogentisate to yield maleylacetoacetate.</text>
</comment>
<evidence type="ECO:0000256" key="4">
    <source>
        <dbReference type="ARBA" id="ARBA00022878"/>
    </source>
</evidence>
<keyword evidence="3 9" id="KW-0479">Metal-binding</keyword>
<feature type="domain" description="DUF559" evidence="15">
    <location>
        <begin position="14"/>
        <end position="114"/>
    </location>
</feature>
<gene>
    <name evidence="9" type="primary">hmgA</name>
    <name evidence="17" type="ORF">CA260_03175</name>
</gene>
<name>A0A328P3V7_9GAMM</name>
<keyword evidence="6 9" id="KW-0560">Oxidoreductase</keyword>
<dbReference type="InterPro" id="IPR047216">
    <property type="entry name" value="Endonuclease_DUF559_bact"/>
</dbReference>
<comment type="catalytic activity">
    <reaction evidence="9">
        <text>homogentisate + O2 = 4-maleylacetoacetate + H(+)</text>
        <dbReference type="Rhea" id="RHEA:15449"/>
        <dbReference type="ChEBI" id="CHEBI:15378"/>
        <dbReference type="ChEBI" id="CHEBI:15379"/>
        <dbReference type="ChEBI" id="CHEBI:16169"/>
        <dbReference type="ChEBI" id="CHEBI:17105"/>
        <dbReference type="EC" id="1.13.11.5"/>
    </reaction>
</comment>
<dbReference type="Pfam" id="PF20510">
    <property type="entry name" value="HgmA_N"/>
    <property type="match status" value="1"/>
</dbReference>
<evidence type="ECO:0000256" key="9">
    <source>
        <dbReference type="HAMAP-Rule" id="MF_00334"/>
    </source>
</evidence>
<feature type="domain" description="Homogentisate 1,2-dioxygenase N-terminal" evidence="16">
    <location>
        <begin position="149"/>
        <end position="416"/>
    </location>
</feature>
<dbReference type="InterPro" id="IPR022950">
    <property type="entry name" value="Homogentis_dOase_bac"/>
</dbReference>
<evidence type="ECO:0000256" key="8">
    <source>
        <dbReference type="ARBA" id="ARBA00023232"/>
    </source>
</evidence>
<dbReference type="SUPFAM" id="SSF51182">
    <property type="entry name" value="RmlC-like cupins"/>
    <property type="match status" value="1"/>
</dbReference>
<dbReference type="InterPro" id="IPR046452">
    <property type="entry name" value="HgmA_N"/>
</dbReference>
<dbReference type="Gene3D" id="3.40.960.10">
    <property type="entry name" value="VSR Endonuclease"/>
    <property type="match status" value="1"/>
</dbReference>
<dbReference type="EMBL" id="NFZS01000001">
    <property type="protein sequence ID" value="RAO76928.1"/>
    <property type="molecule type" value="Genomic_DNA"/>
</dbReference>
<evidence type="ECO:0000256" key="6">
    <source>
        <dbReference type="ARBA" id="ARBA00023002"/>
    </source>
</evidence>
<evidence type="ECO:0000256" key="13">
    <source>
        <dbReference type="SAM" id="MobiDB-lite"/>
    </source>
</evidence>
<dbReference type="Pfam" id="PF04480">
    <property type="entry name" value="DUF559"/>
    <property type="match status" value="1"/>
</dbReference>
<dbReference type="EC" id="1.13.11.5" evidence="9 10"/>
<evidence type="ECO:0000256" key="12">
    <source>
        <dbReference type="PIRSR" id="PIRSR605708-2"/>
    </source>
</evidence>
<feature type="binding site" evidence="12">
    <location>
        <position position="472"/>
    </location>
    <ligand>
        <name>Fe cation</name>
        <dbReference type="ChEBI" id="CHEBI:24875"/>
    </ligand>
</feature>
<proteinExistence type="inferred from homology"/>
<evidence type="ECO:0000256" key="3">
    <source>
        <dbReference type="ARBA" id="ARBA00022723"/>
    </source>
</evidence>
<dbReference type="InterPro" id="IPR014710">
    <property type="entry name" value="RmlC-like_jellyroll"/>
</dbReference>
<feature type="domain" description="Homogentisate 1,2-dioxygenase C-terminal" evidence="14">
    <location>
        <begin position="417"/>
        <end position="570"/>
    </location>
</feature>
<accession>A0A328P3V7</accession>
<evidence type="ECO:0000313" key="18">
    <source>
        <dbReference type="Proteomes" id="UP000248926"/>
    </source>
</evidence>